<accession>A0A7W1XI05</accession>
<dbReference type="RefSeq" id="WP_070770549.1">
    <property type="nucleotide sequence ID" value="NZ_BNJW01000032.1"/>
</dbReference>
<reference evidence="3 4" key="1">
    <citation type="submission" date="2020-07" db="EMBL/GenBank/DDBJ databases">
        <authorList>
            <person name="Feng H."/>
        </authorList>
    </citation>
    <scope>NUCLEOTIDE SEQUENCE [LARGE SCALE GENOMIC DNA]</scope>
    <source>
        <strain evidence="4">s-7</strain>
    </source>
</reference>
<name>A0A7W1XI05_9ENTE</name>
<comment type="caution">
    <text evidence="3">The sequence shown here is derived from an EMBL/GenBank/DDBJ whole genome shotgun (WGS) entry which is preliminary data.</text>
</comment>
<organism evidence="3 4">
    <name type="scientific">Enterococcus lactis</name>
    <dbReference type="NCBI Taxonomy" id="357441"/>
    <lineage>
        <taxon>Bacteria</taxon>
        <taxon>Bacillati</taxon>
        <taxon>Bacillota</taxon>
        <taxon>Bacilli</taxon>
        <taxon>Lactobacillales</taxon>
        <taxon>Enterococcaceae</taxon>
        <taxon>Enterococcus</taxon>
    </lineage>
</organism>
<evidence type="ECO:0000259" key="2">
    <source>
        <dbReference type="Pfam" id="PF18662"/>
    </source>
</evidence>
<dbReference type="InterPro" id="IPR040538">
    <property type="entry name" value="Cch_HTH"/>
</dbReference>
<evidence type="ECO:0000259" key="1">
    <source>
        <dbReference type="Pfam" id="PF06048"/>
    </source>
</evidence>
<dbReference type="Pfam" id="PF06048">
    <property type="entry name" value="DUF927"/>
    <property type="match status" value="1"/>
</dbReference>
<dbReference type="InterPro" id="IPR009270">
    <property type="entry name" value="DUF927"/>
</dbReference>
<dbReference type="Proteomes" id="UP000531895">
    <property type="component" value="Unassembled WGS sequence"/>
</dbReference>
<feature type="domain" description="DUF927" evidence="1">
    <location>
        <begin position="26"/>
        <end position="301"/>
    </location>
</feature>
<evidence type="ECO:0000313" key="4">
    <source>
        <dbReference type="Proteomes" id="UP000531895"/>
    </source>
</evidence>
<feature type="domain" description="Cch helix turn helix" evidence="2">
    <location>
        <begin position="444"/>
        <end position="530"/>
    </location>
</feature>
<dbReference type="EMBL" id="JACEIT010000023">
    <property type="protein sequence ID" value="MBA4547052.1"/>
    <property type="molecule type" value="Genomic_DNA"/>
</dbReference>
<dbReference type="AlphaFoldDB" id="A0A7W1XI05"/>
<gene>
    <name evidence="3" type="ORF">H1Z91_12025</name>
</gene>
<dbReference type="Pfam" id="PF18662">
    <property type="entry name" value="HTH_56"/>
    <property type="match status" value="1"/>
</dbReference>
<proteinExistence type="predicted"/>
<evidence type="ECO:0000313" key="3">
    <source>
        <dbReference type="EMBL" id="MBA4547052.1"/>
    </source>
</evidence>
<sequence length="548" mass="62984">MRRIQTSSRGTPKTYSSIKEALINGKGFLYDCYYLSKEGVKVENRVIAKQPIWIDQELCDLETGLIKVEVKFCRRERYHSITLPYEEIMNHSPKKLMAMGLPILPKYWSDLQDYLARQIEESSLGIISKTIGWQRVGEKWHYLLQSERQLYCIENPLFHLKQKGSYEAWYADYCQYIRGNLDLELLVLFGLCPVVIGYTPVAEQLDLEPFVLHLYGDSSSGKTTTLMLLISMYSSPTITEPKGLFRSHSSTINALTKLGNLQGVLVGLDDSAASQNLDYTNFIYRIANSVDKFRLNSASELQETDTFKVVIFSTGEAPLGKGNQSGSFVRLLQLTDLTLTQSVTHSQAIKRMASTNYGFLAKKLAQHLQQMDISQIVERIQFYSQYLLEEVPIENSKVQRIILRFSVVLFIGEILNELDFNISIDQITLKLTELLKREALKLDILMVAYPLIRGYIESMQTQFKINGYLRNGHQVVLGKIDKMENKYYRVRMTEQQFKTMLTSLNLPSERSILKEMKKRGLLVGCEKDRLYLRSNGGKYASFRIKLDL</sequence>
<protein>
    <submittedName>
        <fullName evidence="3">DUF927 domain-containing protein</fullName>
    </submittedName>
</protein>